<protein>
    <submittedName>
        <fullName evidence="2">Unannotated protein</fullName>
    </submittedName>
</protein>
<dbReference type="InterPro" id="IPR041698">
    <property type="entry name" value="Methyltransf_25"/>
</dbReference>
<sequence>MDAKYWDAKYETDEYVYTKLVNRFVKEYCEPLTPGTAMDVAGGEGRNTVWLAQQGWRVENIDFSQKALDKCLSFAEEEGVAGFVDTNCSSALDFEPNETPVDLAVIAYLQINQADLKTAIKRVASNIKPGGHLLGVWHSRDNLEQSFGGPRDTEVLPNPELLAEYLAGEGFEVLDCRNRDGQIQTREGLKPSVTAVMFAKNIIEILG</sequence>
<gene>
    <name evidence="2" type="ORF">UFOPK3837_00519</name>
</gene>
<dbReference type="CDD" id="cd02440">
    <property type="entry name" value="AdoMet_MTases"/>
    <property type="match status" value="1"/>
</dbReference>
<dbReference type="InterPro" id="IPR029063">
    <property type="entry name" value="SAM-dependent_MTases_sf"/>
</dbReference>
<name>A0A6J7K9P7_9ZZZZ</name>
<evidence type="ECO:0000259" key="1">
    <source>
        <dbReference type="Pfam" id="PF13649"/>
    </source>
</evidence>
<proteinExistence type="predicted"/>
<organism evidence="2">
    <name type="scientific">freshwater metagenome</name>
    <dbReference type="NCBI Taxonomy" id="449393"/>
    <lineage>
        <taxon>unclassified sequences</taxon>
        <taxon>metagenomes</taxon>
        <taxon>ecological metagenomes</taxon>
    </lineage>
</organism>
<feature type="domain" description="Methyltransferase" evidence="1">
    <location>
        <begin position="38"/>
        <end position="131"/>
    </location>
</feature>
<dbReference type="Pfam" id="PF13649">
    <property type="entry name" value="Methyltransf_25"/>
    <property type="match status" value="1"/>
</dbReference>
<dbReference type="AlphaFoldDB" id="A0A6J7K9P7"/>
<accession>A0A6J7K9P7</accession>
<dbReference type="EMBL" id="CAFBNO010000014">
    <property type="protein sequence ID" value="CAB4952257.1"/>
    <property type="molecule type" value="Genomic_DNA"/>
</dbReference>
<reference evidence="2" key="1">
    <citation type="submission" date="2020-05" db="EMBL/GenBank/DDBJ databases">
        <authorList>
            <person name="Chiriac C."/>
            <person name="Salcher M."/>
            <person name="Ghai R."/>
            <person name="Kavagutti S V."/>
        </authorList>
    </citation>
    <scope>NUCLEOTIDE SEQUENCE</scope>
</reference>
<dbReference type="Gene3D" id="3.40.50.150">
    <property type="entry name" value="Vaccinia Virus protein VP39"/>
    <property type="match status" value="1"/>
</dbReference>
<evidence type="ECO:0000313" key="2">
    <source>
        <dbReference type="EMBL" id="CAB4952257.1"/>
    </source>
</evidence>
<dbReference type="SUPFAM" id="SSF53335">
    <property type="entry name" value="S-adenosyl-L-methionine-dependent methyltransferases"/>
    <property type="match status" value="1"/>
</dbReference>